<keyword evidence="1" id="KW-0812">Transmembrane</keyword>
<accession>A0A086J3Q8</accession>
<name>A0A086J3Q8_NEMA1</name>
<dbReference type="Proteomes" id="UP000054524">
    <property type="component" value="Unassembled WGS sequence"/>
</dbReference>
<feature type="transmembrane region" description="Helical" evidence="1">
    <location>
        <begin position="115"/>
        <end position="134"/>
    </location>
</feature>
<dbReference type="HOGENOM" id="CLU_1787324_0_0_1"/>
<dbReference type="GeneID" id="77675905"/>
<dbReference type="RefSeq" id="XP_052905331.1">
    <property type="nucleotide sequence ID" value="XM_053048571.1"/>
</dbReference>
<evidence type="ECO:0000313" key="2">
    <source>
        <dbReference type="EMBL" id="KFG26776.1"/>
    </source>
</evidence>
<comment type="caution">
    <text evidence="2">The sequence shown here is derived from an EMBL/GenBank/DDBJ whole genome shotgun (WGS) entry which is preliminary data.</text>
</comment>
<keyword evidence="1" id="KW-0472">Membrane</keyword>
<dbReference type="EMBL" id="AKIJ01000002">
    <property type="protein sequence ID" value="KFG26776.1"/>
    <property type="molecule type" value="Genomic_DNA"/>
</dbReference>
<sequence>MNKFLRKITGRETLADHASGAANIIKKECVSAVNQTGDVLEYIGSEVSDTFYSWKYKSARSRQQSKRKVSPVDTQGMPTYADVVARKNTAVAGLSAGKESVIRKEHLTQEENVKLGLAIVTGALAIFIALIYIIQRKLRTRSCKL</sequence>
<organism evidence="2 3">
    <name type="scientific">Nematocida ausubeli (strain ATCC PRA-371 / ERTm2)</name>
    <name type="common">Nematode killer fungus</name>
    <dbReference type="NCBI Taxonomy" id="1913371"/>
    <lineage>
        <taxon>Eukaryota</taxon>
        <taxon>Fungi</taxon>
        <taxon>Fungi incertae sedis</taxon>
        <taxon>Microsporidia</taxon>
        <taxon>Nematocida</taxon>
    </lineage>
</organism>
<keyword evidence="3" id="KW-1185">Reference proteome</keyword>
<evidence type="ECO:0000313" key="3">
    <source>
        <dbReference type="Proteomes" id="UP000054524"/>
    </source>
</evidence>
<dbReference type="AlphaFoldDB" id="A0A086J3Q8"/>
<proteinExistence type="predicted"/>
<reference evidence="2 3" key="1">
    <citation type="journal article" date="2014" name="Genome Announc.">
        <title>Genome Sequence of the Microsporidian Species Nematocida sp1 Strain ERTm6 (ATCC PRA-372).</title>
        <authorList>
            <person name="Bakowski M.A."/>
            <person name="Priest M."/>
            <person name="Young S."/>
            <person name="Cuomo C.A."/>
            <person name="Troemel E.R."/>
        </authorList>
    </citation>
    <scope>NUCLEOTIDE SEQUENCE [LARGE SCALE GENOMIC DNA]</scope>
    <source>
        <strain evidence="2 3">ERTm6</strain>
    </source>
</reference>
<protein>
    <submittedName>
        <fullName evidence="2">Uncharacterized protein</fullName>
    </submittedName>
</protein>
<keyword evidence="1" id="KW-1133">Transmembrane helix</keyword>
<gene>
    <name evidence="2" type="ORF">NESG_00932</name>
</gene>
<evidence type="ECO:0000256" key="1">
    <source>
        <dbReference type="SAM" id="Phobius"/>
    </source>
</evidence>